<accession>U9TKX7</accession>
<evidence type="ECO:0000313" key="1">
    <source>
        <dbReference type="EMBL" id="ESA08834.1"/>
    </source>
</evidence>
<organism evidence="1">
    <name type="scientific">Rhizophagus irregularis (strain DAOM 181602 / DAOM 197198 / MUCL 43194)</name>
    <name type="common">Arbuscular mycorrhizal fungus</name>
    <name type="synonym">Glomus intraradices</name>
    <dbReference type="NCBI Taxonomy" id="747089"/>
    <lineage>
        <taxon>Eukaryota</taxon>
        <taxon>Fungi</taxon>
        <taxon>Fungi incertae sedis</taxon>
        <taxon>Mucoromycota</taxon>
        <taxon>Glomeromycotina</taxon>
        <taxon>Glomeromycetes</taxon>
        <taxon>Glomerales</taxon>
        <taxon>Glomeraceae</taxon>
        <taxon>Rhizophagus</taxon>
    </lineage>
</organism>
<dbReference type="HOGENOM" id="CLU_2689069_0_0_1"/>
<sequence length="74" mass="8640">MESSYMNTKSYFSLTTVLGFKLIGRCRTKDDAFKMNALFDTFIDNLYFNNNYKEKILKIIGCIKSGDMQFIDAR</sequence>
<reference evidence="1" key="1">
    <citation type="submission" date="2013-07" db="EMBL/GenBank/DDBJ databases">
        <title>The genome of an arbuscular mycorrhizal fungus provides insights into the evolution of the oldest plant symbiosis.</title>
        <authorList>
            <consortium name="DOE Joint Genome Institute"/>
            <person name="Tisserant E."/>
            <person name="Malbreil M."/>
            <person name="Kuo A."/>
            <person name="Kohler A."/>
            <person name="Symeonidi A."/>
            <person name="Balestrini R."/>
            <person name="Charron P."/>
            <person name="Duensing N."/>
            <person name="Frei-dit-Frey N."/>
            <person name="Gianinazzi-Pearson V."/>
            <person name="Gilbert B."/>
            <person name="Handa Y."/>
            <person name="Hijri M."/>
            <person name="Kaul R."/>
            <person name="Kawaguchi M."/>
            <person name="Krajinski F."/>
            <person name="Lammers P."/>
            <person name="Lapierre D."/>
            <person name="Masclaux F.G."/>
            <person name="Murat C."/>
            <person name="Morin E."/>
            <person name="Ndikumana S."/>
            <person name="Pagni M."/>
            <person name="Petitpierre D."/>
            <person name="Requena N."/>
            <person name="Rosikiewicz P."/>
            <person name="Riley R."/>
            <person name="Saito K."/>
            <person name="San Clemente H."/>
            <person name="Shapiro H."/>
            <person name="van Tuinen D."/>
            <person name="Becard G."/>
            <person name="Bonfante P."/>
            <person name="Paszkowski U."/>
            <person name="Shachar-Hill Y."/>
            <person name="Young J.P."/>
            <person name="Sanders I.R."/>
            <person name="Henrissat B."/>
            <person name="Rensing S.A."/>
            <person name="Grigoriev I.V."/>
            <person name="Corradi N."/>
            <person name="Roux C."/>
            <person name="Martin F."/>
        </authorList>
    </citation>
    <scope>NUCLEOTIDE SEQUENCE</scope>
    <source>
        <strain evidence="1">DAOM 197198</strain>
    </source>
</reference>
<dbReference type="EMBL" id="KI288771">
    <property type="protein sequence ID" value="ESA08834.1"/>
    <property type="molecule type" value="Genomic_DNA"/>
</dbReference>
<protein>
    <submittedName>
        <fullName evidence="1">Uncharacterized protein</fullName>
    </submittedName>
</protein>
<proteinExistence type="predicted"/>
<name>U9TKX7_RHIID</name>
<dbReference type="AlphaFoldDB" id="U9TKX7"/>
<gene>
    <name evidence="1" type="ORF">GLOINDRAFT_31248</name>
</gene>